<keyword evidence="3" id="KW-1185">Reference proteome</keyword>
<dbReference type="AlphaFoldDB" id="A0A5D3AQF5"/>
<feature type="compositionally biased region" description="Basic and acidic residues" evidence="1">
    <location>
        <begin position="535"/>
        <end position="551"/>
    </location>
</feature>
<evidence type="ECO:0000256" key="1">
    <source>
        <dbReference type="SAM" id="MobiDB-lite"/>
    </source>
</evidence>
<organism evidence="2 3">
    <name type="scientific">Cryptococcus floricola</name>
    <dbReference type="NCBI Taxonomy" id="2591691"/>
    <lineage>
        <taxon>Eukaryota</taxon>
        <taxon>Fungi</taxon>
        <taxon>Dikarya</taxon>
        <taxon>Basidiomycota</taxon>
        <taxon>Agaricomycotina</taxon>
        <taxon>Tremellomycetes</taxon>
        <taxon>Tremellales</taxon>
        <taxon>Cryptococcaceae</taxon>
        <taxon>Cryptococcus</taxon>
    </lineage>
</organism>
<evidence type="ECO:0000313" key="3">
    <source>
        <dbReference type="Proteomes" id="UP000322245"/>
    </source>
</evidence>
<feature type="region of interest" description="Disordered" evidence="1">
    <location>
        <begin position="388"/>
        <end position="551"/>
    </location>
</feature>
<evidence type="ECO:0000313" key="2">
    <source>
        <dbReference type="EMBL" id="TYJ52992.1"/>
    </source>
</evidence>
<reference evidence="2 3" key="1">
    <citation type="submission" date="2017-05" db="EMBL/GenBank/DDBJ databases">
        <title>The Genome Sequence of Tsuchiyaea wingfieldii DSM 27421.</title>
        <authorList>
            <person name="Cuomo C."/>
            <person name="Passer A."/>
            <person name="Billmyre B."/>
            <person name="Heitman J."/>
        </authorList>
    </citation>
    <scope>NUCLEOTIDE SEQUENCE [LARGE SCALE GENOMIC DNA]</scope>
    <source>
        <strain evidence="2 3">DSM 27421</strain>
    </source>
</reference>
<name>A0A5D3AQF5_9TREE</name>
<sequence>MSASLEHQLGPPPTYASSFDIDTALRGQDEVDAVSALFSDRRFLRITIRYFGDARDNEHAEPATVKAHASLLDRLLEYNGNISSDESREGDSRLHTEGGFLSLFDARVRQDDGRDKTYRQSTHYAQFINWLSWNKKLFGKDPQGIVGSGEGIIKPDGGISASVVCKFDPIDDKPTLVNSSESVMELNKDLTFLDRVTAGLHTQYHLKDNEVLYHIVGIVIEMKPPNIHETLLIGQTSCYAGGYHDACGTSYGYAGHGPMAYRLLVLDNAIVFEGTFSDGVQVVGDFDTLEKKLKDGSVRLGRSLLVQNSEGRRDLDVELVKDVRKLFCAAIEQLEAIPRDGQPLKRLPSPEGETWTTLRDMVKTFTVENAVTRPERLFGEARLSKKQVAEFKESREREEISASAGNAESGARAEDSEVVAPLPEGAESTEMNADAQPGDPRNPKRKRRNPKQQSVNDRLPKDQRDPSPSSSGGGGQGPVARRSGRIRDATTSAATKEGGQRGSGSGRGAKTAGRTVGKRVGNVGESNGNMTHGLKGRDSLKSASSKEEVRTPHGSIFIDPVIIGTDGDYDVVTTECDPLTAFNLQSIGSYMPESNASEKVRSLHESMLMDSVMDGGQTHHNALTGLRNIEEVPRQTASGIMEDDIIDDEDNGSLDRAPSAVYEDPCEENFFGDAEKRRAFNVKIQLLAARSVLRQAKTTFVVAGKEIFNKCLDEATK</sequence>
<protein>
    <submittedName>
        <fullName evidence="2">Uncharacterized protein</fullName>
    </submittedName>
</protein>
<accession>A0A5D3AQF5</accession>
<proteinExistence type="predicted"/>
<comment type="caution">
    <text evidence="2">The sequence shown here is derived from an EMBL/GenBank/DDBJ whole genome shotgun (WGS) entry which is preliminary data.</text>
</comment>
<dbReference type="EMBL" id="NIDF01000106">
    <property type="protein sequence ID" value="TYJ52992.1"/>
    <property type="molecule type" value="Genomic_DNA"/>
</dbReference>
<gene>
    <name evidence="2" type="ORF">B9479_006369</name>
</gene>
<feature type="compositionally biased region" description="Basic and acidic residues" evidence="1">
    <location>
        <begin position="388"/>
        <end position="400"/>
    </location>
</feature>
<dbReference type="Proteomes" id="UP000322245">
    <property type="component" value="Unassembled WGS sequence"/>
</dbReference>